<comment type="similarity">
    <text evidence="1">Belongs to the paxM FAD-dependent monooxygenase family.</text>
</comment>
<feature type="domain" description="FAD-binding" evidence="6">
    <location>
        <begin position="154"/>
        <end position="338"/>
    </location>
</feature>
<dbReference type="Pfam" id="PF01494">
    <property type="entry name" value="FAD_binding_3"/>
    <property type="match status" value="1"/>
</dbReference>
<dbReference type="OrthoDB" id="40579at2759"/>
<dbReference type="EMBL" id="KV878213">
    <property type="protein sequence ID" value="OJJ34502.1"/>
    <property type="molecule type" value="Genomic_DNA"/>
</dbReference>
<dbReference type="Gene3D" id="3.50.50.60">
    <property type="entry name" value="FAD/NAD(P)-binding domain"/>
    <property type="match status" value="1"/>
</dbReference>
<dbReference type="SUPFAM" id="SSF54373">
    <property type="entry name" value="FAD-linked reductases, C-terminal domain"/>
    <property type="match status" value="1"/>
</dbReference>
<dbReference type="InterPro" id="IPR050493">
    <property type="entry name" value="FAD-dep_Monooxygenase_BioMet"/>
</dbReference>
<keyword evidence="3" id="KW-0274">FAD</keyword>
<dbReference type="AlphaFoldDB" id="A0A1L9RHU5"/>
<dbReference type="STRING" id="1073089.A0A1L9RHU5"/>
<dbReference type="Proteomes" id="UP000184383">
    <property type="component" value="Unassembled WGS sequence"/>
</dbReference>
<dbReference type="GeneID" id="63746998"/>
<proteinExistence type="inferred from homology"/>
<name>A0A1L9RHU5_ASPWE</name>
<dbReference type="GO" id="GO:0004497">
    <property type="term" value="F:monooxygenase activity"/>
    <property type="evidence" value="ECO:0007669"/>
    <property type="project" value="UniProtKB-KW"/>
</dbReference>
<protein>
    <recommendedName>
        <fullName evidence="6">FAD-binding domain-containing protein</fullName>
    </recommendedName>
</protein>
<evidence type="ECO:0000256" key="5">
    <source>
        <dbReference type="ARBA" id="ARBA00023033"/>
    </source>
</evidence>
<dbReference type="PRINTS" id="PR00420">
    <property type="entry name" value="RNGMNOXGNASE"/>
</dbReference>
<dbReference type="SUPFAM" id="SSF51905">
    <property type="entry name" value="FAD/NAD(P)-binding domain"/>
    <property type="match status" value="1"/>
</dbReference>
<dbReference type="PANTHER" id="PTHR13789:SF314">
    <property type="entry name" value="FAD-BINDING DOMAIN-CONTAINING PROTEIN"/>
    <property type="match status" value="1"/>
</dbReference>
<gene>
    <name evidence="7" type="ORF">ASPWEDRAFT_173916</name>
</gene>
<organism evidence="7 8">
    <name type="scientific">Aspergillus wentii DTO 134E9</name>
    <dbReference type="NCBI Taxonomy" id="1073089"/>
    <lineage>
        <taxon>Eukaryota</taxon>
        <taxon>Fungi</taxon>
        <taxon>Dikarya</taxon>
        <taxon>Ascomycota</taxon>
        <taxon>Pezizomycotina</taxon>
        <taxon>Eurotiomycetes</taxon>
        <taxon>Eurotiomycetidae</taxon>
        <taxon>Eurotiales</taxon>
        <taxon>Aspergillaceae</taxon>
        <taxon>Aspergillus</taxon>
        <taxon>Aspergillus subgen. Cremei</taxon>
    </lineage>
</organism>
<dbReference type="GO" id="GO:0071949">
    <property type="term" value="F:FAD binding"/>
    <property type="evidence" value="ECO:0007669"/>
    <property type="project" value="InterPro"/>
</dbReference>
<evidence type="ECO:0000256" key="4">
    <source>
        <dbReference type="ARBA" id="ARBA00023002"/>
    </source>
</evidence>
<evidence type="ECO:0000313" key="7">
    <source>
        <dbReference type="EMBL" id="OJJ34502.1"/>
    </source>
</evidence>
<dbReference type="InterPro" id="IPR002938">
    <property type="entry name" value="FAD-bd"/>
</dbReference>
<dbReference type="Pfam" id="PF13450">
    <property type="entry name" value="NAD_binding_8"/>
    <property type="match status" value="1"/>
</dbReference>
<evidence type="ECO:0000313" key="8">
    <source>
        <dbReference type="Proteomes" id="UP000184383"/>
    </source>
</evidence>
<evidence type="ECO:0000259" key="6">
    <source>
        <dbReference type="Pfam" id="PF01494"/>
    </source>
</evidence>
<accession>A0A1L9RHU5</accession>
<evidence type="ECO:0000256" key="1">
    <source>
        <dbReference type="ARBA" id="ARBA00007992"/>
    </source>
</evidence>
<evidence type="ECO:0000256" key="2">
    <source>
        <dbReference type="ARBA" id="ARBA00022630"/>
    </source>
</evidence>
<dbReference type="VEuPathDB" id="FungiDB:ASPWEDRAFT_173916"/>
<dbReference type="RefSeq" id="XP_040688178.1">
    <property type="nucleotide sequence ID" value="XM_040831150.1"/>
</dbReference>
<dbReference type="PANTHER" id="PTHR13789">
    <property type="entry name" value="MONOOXYGENASE"/>
    <property type="match status" value="1"/>
</dbReference>
<dbReference type="InterPro" id="IPR036188">
    <property type="entry name" value="FAD/NAD-bd_sf"/>
</dbReference>
<keyword evidence="5" id="KW-0503">Monooxygenase</keyword>
<reference evidence="8" key="1">
    <citation type="journal article" date="2017" name="Genome Biol.">
        <title>Comparative genomics reveals high biological diversity and specific adaptations in the industrially and medically important fungal genus Aspergillus.</title>
        <authorList>
            <person name="de Vries R.P."/>
            <person name="Riley R."/>
            <person name="Wiebenga A."/>
            <person name="Aguilar-Osorio G."/>
            <person name="Amillis S."/>
            <person name="Uchima C.A."/>
            <person name="Anderluh G."/>
            <person name="Asadollahi M."/>
            <person name="Askin M."/>
            <person name="Barry K."/>
            <person name="Battaglia E."/>
            <person name="Bayram O."/>
            <person name="Benocci T."/>
            <person name="Braus-Stromeyer S.A."/>
            <person name="Caldana C."/>
            <person name="Canovas D."/>
            <person name="Cerqueira G.C."/>
            <person name="Chen F."/>
            <person name="Chen W."/>
            <person name="Choi C."/>
            <person name="Clum A."/>
            <person name="Dos Santos R.A."/>
            <person name="Damasio A.R."/>
            <person name="Diallinas G."/>
            <person name="Emri T."/>
            <person name="Fekete E."/>
            <person name="Flipphi M."/>
            <person name="Freyberg S."/>
            <person name="Gallo A."/>
            <person name="Gournas C."/>
            <person name="Habgood R."/>
            <person name="Hainaut M."/>
            <person name="Harispe M.L."/>
            <person name="Henrissat B."/>
            <person name="Hilden K.S."/>
            <person name="Hope R."/>
            <person name="Hossain A."/>
            <person name="Karabika E."/>
            <person name="Karaffa L."/>
            <person name="Karanyi Z."/>
            <person name="Krasevec N."/>
            <person name="Kuo A."/>
            <person name="Kusch H."/>
            <person name="LaButti K."/>
            <person name="Lagendijk E.L."/>
            <person name="Lapidus A."/>
            <person name="Levasseur A."/>
            <person name="Lindquist E."/>
            <person name="Lipzen A."/>
            <person name="Logrieco A.F."/>
            <person name="MacCabe A."/>
            <person name="Maekelae M.R."/>
            <person name="Malavazi I."/>
            <person name="Melin P."/>
            <person name="Meyer V."/>
            <person name="Mielnichuk N."/>
            <person name="Miskei M."/>
            <person name="Molnar A.P."/>
            <person name="Mule G."/>
            <person name="Ngan C.Y."/>
            <person name="Orejas M."/>
            <person name="Orosz E."/>
            <person name="Ouedraogo J.P."/>
            <person name="Overkamp K.M."/>
            <person name="Park H.-S."/>
            <person name="Perrone G."/>
            <person name="Piumi F."/>
            <person name="Punt P.J."/>
            <person name="Ram A.F."/>
            <person name="Ramon A."/>
            <person name="Rauscher S."/>
            <person name="Record E."/>
            <person name="Riano-Pachon D.M."/>
            <person name="Robert V."/>
            <person name="Roehrig J."/>
            <person name="Ruller R."/>
            <person name="Salamov A."/>
            <person name="Salih N.S."/>
            <person name="Samson R.A."/>
            <person name="Sandor E."/>
            <person name="Sanguinetti M."/>
            <person name="Schuetze T."/>
            <person name="Sepcic K."/>
            <person name="Shelest E."/>
            <person name="Sherlock G."/>
            <person name="Sophianopoulou V."/>
            <person name="Squina F.M."/>
            <person name="Sun H."/>
            <person name="Susca A."/>
            <person name="Todd R.B."/>
            <person name="Tsang A."/>
            <person name="Unkles S.E."/>
            <person name="van de Wiele N."/>
            <person name="van Rossen-Uffink D."/>
            <person name="Oliveira J.V."/>
            <person name="Vesth T.C."/>
            <person name="Visser J."/>
            <person name="Yu J.-H."/>
            <person name="Zhou M."/>
            <person name="Andersen M.R."/>
            <person name="Archer D.B."/>
            <person name="Baker S.E."/>
            <person name="Benoit I."/>
            <person name="Brakhage A.A."/>
            <person name="Braus G.H."/>
            <person name="Fischer R."/>
            <person name="Frisvad J.C."/>
            <person name="Goldman G.H."/>
            <person name="Houbraken J."/>
            <person name="Oakley B."/>
            <person name="Pocsi I."/>
            <person name="Scazzocchio C."/>
            <person name="Seiboth B."/>
            <person name="vanKuyk P.A."/>
            <person name="Wortman J."/>
            <person name="Dyer P.S."/>
            <person name="Grigoriev I.V."/>
        </authorList>
    </citation>
    <scope>NUCLEOTIDE SEQUENCE [LARGE SCALE GENOMIC DNA]</scope>
    <source>
        <strain evidence="8">DTO 134E9</strain>
    </source>
</reference>
<evidence type="ECO:0000256" key="3">
    <source>
        <dbReference type="ARBA" id="ARBA00022827"/>
    </source>
</evidence>
<keyword evidence="8" id="KW-1185">Reference proteome</keyword>
<sequence>MIETKPFRIIIVGGGIAGLSAAIALRGPNRQITVLEQSRLNKEIGALISLQPNASKIVERKWDLTKELQGARGMIDEGFRVYSTDGKLVNTVPLLTKTAYGANRVLYHRRDLHEALKHGATSSECDGDPVTIRVASRVVGCDPLQGTIILESGEYIHADLIVGADGIHSTIREHVLDAEPVAMPTGHSAYRLMIPTQILQEKEKDFCSKIDPRLPYTSMMLAHECRLIMGPGRQGDVFGIVALVPDDKLNEDPHAKQSWVSEGNLEKMLDTFSDFPSWVTSIFKHSPDLGLWQLRDLDPLKSWYRGRAILIGDAAHAMLPTQGQGASQAIEDSEALGALFEGVVEPPSFEKLTSILEDIFQCRYSRVSLIQAYSRQAAKPATAKGEKTVTMKPDEFMDFNCMYNGAEEWRRNQQLQQTG</sequence>
<keyword evidence="4" id="KW-0560">Oxidoreductase</keyword>
<keyword evidence="2" id="KW-0285">Flavoprotein</keyword>